<dbReference type="AlphaFoldDB" id="W8S011"/>
<dbReference type="Gene3D" id="2.40.160.20">
    <property type="match status" value="1"/>
</dbReference>
<reference evidence="3" key="1">
    <citation type="journal article" date="2014" name="ISME J.">
        <title>Genetic and functional properties of uncultivated MCG archaea assessed by metagenome and gene expression analyses.</title>
        <authorList>
            <person name="Meng J."/>
            <person name="Xu J."/>
            <person name="Qin D."/>
            <person name="He Y."/>
            <person name="Xiao X."/>
            <person name="Wang F."/>
        </authorList>
    </citation>
    <scope>NUCLEOTIDE SEQUENCE</scope>
</reference>
<dbReference type="Pfam" id="PF13505">
    <property type="entry name" value="OMP_b-brl"/>
    <property type="match status" value="1"/>
</dbReference>
<keyword evidence="1" id="KW-0732">Signal</keyword>
<evidence type="ECO:0000259" key="2">
    <source>
        <dbReference type="Pfam" id="PF13505"/>
    </source>
</evidence>
<evidence type="ECO:0000313" key="3">
    <source>
        <dbReference type="EMBL" id="AHM02042.1"/>
    </source>
</evidence>
<organism evidence="3">
    <name type="scientific">uncultured miscellaneous Crenarchaeota group</name>
    <dbReference type="NCBI Taxonomy" id="1368239"/>
    <lineage>
        <taxon>Archaea</taxon>
        <taxon>Candidatus Bathyarchaeota</taxon>
        <taxon>environmental samples</taxon>
    </lineage>
</organism>
<evidence type="ECO:0000256" key="1">
    <source>
        <dbReference type="ARBA" id="ARBA00022729"/>
    </source>
</evidence>
<name>W8S011_9ARCH</name>
<feature type="domain" description="Outer membrane protein beta-barrel" evidence="2">
    <location>
        <begin position="8"/>
        <end position="217"/>
    </location>
</feature>
<accession>W8S011</accession>
<proteinExistence type="predicted"/>
<protein>
    <submittedName>
        <fullName evidence="3">Surface antigen msp4 family protein</fullName>
    </submittedName>
</protein>
<dbReference type="InterPro" id="IPR011250">
    <property type="entry name" value="OMP/PagP_B-barrel"/>
</dbReference>
<dbReference type="EMBL" id="KF439061">
    <property type="protein sequence ID" value="AHM02042.1"/>
    <property type="molecule type" value="Genomic_DNA"/>
</dbReference>
<dbReference type="InterPro" id="IPR027385">
    <property type="entry name" value="Beta-barrel_OMP"/>
</dbReference>
<dbReference type="SUPFAM" id="SSF56925">
    <property type="entry name" value="OMPA-like"/>
    <property type="match status" value="1"/>
</dbReference>
<sequence length="228" mass="24600">MIRILVLAAFLLSMLSTPAAAQSETIGPYVILGATAGKANNPRGRPEYKADLGLELGGQIGLGYAYRALRLEAQAGYEAFFLDSLNPASGGSLYNVDGYGKVSGPVAMLNLFFRPGEPDSMNPFVGAGIGFANLNTKFKGDFCSVPLSACFSNERIASGNETVQAWQWVIGMSKMSRYKNSELFIGYRYFTTKDFSTNLAGYGPVTQDGVESHSLMLAMRWYFGANGD</sequence>